<evidence type="ECO:0000313" key="7">
    <source>
        <dbReference type="EMBL" id="SDH42290.1"/>
    </source>
</evidence>
<dbReference type="EMBL" id="FNDS01000001">
    <property type="protein sequence ID" value="SDH42290.1"/>
    <property type="molecule type" value="Genomic_DNA"/>
</dbReference>
<dbReference type="PIRSF" id="PIRSF006278">
    <property type="entry name" value="ACCD_DCysDesulf"/>
    <property type="match status" value="1"/>
</dbReference>
<keyword evidence="8" id="KW-1185">Reference proteome</keyword>
<organism evidence="7 8">
    <name type="scientific">Pseudomonas panipatensis</name>
    <dbReference type="NCBI Taxonomy" id="428992"/>
    <lineage>
        <taxon>Bacteria</taxon>
        <taxon>Pseudomonadati</taxon>
        <taxon>Pseudomonadota</taxon>
        <taxon>Gammaproteobacteria</taxon>
        <taxon>Pseudomonadales</taxon>
        <taxon>Pseudomonadaceae</taxon>
        <taxon>Pseudomonas</taxon>
    </lineage>
</organism>
<evidence type="ECO:0000256" key="2">
    <source>
        <dbReference type="ARBA" id="ARBA00008639"/>
    </source>
</evidence>
<gene>
    <name evidence="7" type="ORF">SAMN05216272_101472</name>
</gene>
<evidence type="ECO:0000313" key="8">
    <source>
        <dbReference type="Proteomes" id="UP000199636"/>
    </source>
</evidence>
<dbReference type="PANTHER" id="PTHR43780:SF2">
    <property type="entry name" value="1-AMINOCYCLOPROPANE-1-CARBOXYLATE DEAMINASE-RELATED"/>
    <property type="match status" value="1"/>
</dbReference>
<evidence type="ECO:0000256" key="1">
    <source>
        <dbReference type="ARBA" id="ARBA00001933"/>
    </source>
</evidence>
<proteinExistence type="inferred from homology"/>
<sequence>MRLDWLDEAGVELALLRLDLVDAQVSGNKWFKLAPYLRQAAERGCDGLISLGGAHSNHLHALAAAGARFGFATVGLLRGLEQDTPTVRDLHAFGMHLHWLGYAGYRERHAPGFWTPWRERYPRLLPVDEGGGGLAGAEGCAGLVAHLREQLPLIGWRDYQQLWVACGTGTTLAGLLIGEAGAHELIGALAVPRGHGVEQMLPRLLGEAGRADAGYRLLDASRGGFGKVDGELARFMADFQAASGVVLEPLYTGKLLLALHDELRAGRIARGSRLIAVHSGGLQGRRAMEQRLQRLAAAAERPV</sequence>
<dbReference type="InterPro" id="IPR027278">
    <property type="entry name" value="ACCD_DCysDesulf"/>
</dbReference>
<name>A0A1G8CBP0_9PSED</name>
<evidence type="ECO:0000256" key="5">
    <source>
        <dbReference type="PIRSR" id="PIRSR006278-2"/>
    </source>
</evidence>
<evidence type="ECO:0000259" key="6">
    <source>
        <dbReference type="Pfam" id="PF00291"/>
    </source>
</evidence>
<dbReference type="Proteomes" id="UP000199636">
    <property type="component" value="Unassembled WGS sequence"/>
</dbReference>
<comment type="similarity">
    <text evidence="2">Belongs to the ACC deaminase/D-cysteine desulfhydrase family.</text>
</comment>
<dbReference type="AlphaFoldDB" id="A0A1G8CBP0"/>
<comment type="cofactor">
    <cofactor evidence="1">
        <name>pyridoxal 5'-phosphate</name>
        <dbReference type="ChEBI" id="CHEBI:597326"/>
    </cofactor>
</comment>
<dbReference type="GO" id="GO:0019148">
    <property type="term" value="F:D-cysteine desulfhydrase activity"/>
    <property type="evidence" value="ECO:0007669"/>
    <property type="project" value="TreeGrafter"/>
</dbReference>
<dbReference type="SUPFAM" id="SSF53686">
    <property type="entry name" value="Tryptophan synthase beta subunit-like PLP-dependent enzymes"/>
    <property type="match status" value="1"/>
</dbReference>
<feature type="modified residue" description="N6-(pyridoxal phosphate)lysine" evidence="5">
    <location>
        <position position="29"/>
    </location>
</feature>
<dbReference type="Pfam" id="PF00291">
    <property type="entry name" value="PALP"/>
    <property type="match status" value="1"/>
</dbReference>
<dbReference type="Gene3D" id="3.40.50.1100">
    <property type="match status" value="2"/>
</dbReference>
<evidence type="ECO:0000256" key="3">
    <source>
        <dbReference type="ARBA" id="ARBA00022898"/>
    </source>
</evidence>
<protein>
    <submittedName>
        <fullName evidence="7">1-aminocyclopropane-1-carboxylate deaminase</fullName>
    </submittedName>
</protein>
<feature type="active site" description="Nucleophile" evidence="4">
    <location>
        <position position="56"/>
    </location>
</feature>
<dbReference type="InterPro" id="IPR001926">
    <property type="entry name" value="TrpB-like_PALP"/>
</dbReference>
<dbReference type="InterPro" id="IPR036052">
    <property type="entry name" value="TrpB-like_PALP_sf"/>
</dbReference>
<evidence type="ECO:0000256" key="4">
    <source>
        <dbReference type="PIRSR" id="PIRSR006278-1"/>
    </source>
</evidence>
<dbReference type="STRING" id="428992.SAMN05216272_101472"/>
<reference evidence="8" key="1">
    <citation type="submission" date="2016-10" db="EMBL/GenBank/DDBJ databases">
        <authorList>
            <person name="Varghese N."/>
            <person name="Submissions S."/>
        </authorList>
    </citation>
    <scope>NUCLEOTIDE SEQUENCE [LARGE SCALE GENOMIC DNA]</scope>
    <source>
        <strain evidence="8">CCM 7469</strain>
    </source>
</reference>
<dbReference type="PANTHER" id="PTHR43780">
    <property type="entry name" value="1-AMINOCYCLOPROPANE-1-CARBOXYLATE DEAMINASE-RELATED"/>
    <property type="match status" value="1"/>
</dbReference>
<keyword evidence="3 5" id="KW-0663">Pyridoxal phosphate</keyword>
<accession>A0A1G8CBP0</accession>
<feature type="domain" description="Tryptophan synthase beta chain-like PALP" evidence="6">
    <location>
        <begin position="10"/>
        <end position="280"/>
    </location>
</feature>